<dbReference type="Proteomes" id="UP000037784">
    <property type="component" value="Unassembled WGS sequence"/>
</dbReference>
<reference evidence="2" key="2">
    <citation type="submission" date="2015-08" db="EMBL/GenBank/DDBJ databases">
        <title>Draft Genome Sequence of a Heterotrophic Facultative Anaerobic Bacterium Ardenticatena maritima Strain 110S.</title>
        <authorList>
            <person name="Kawaichi S."/>
            <person name="Yoshida T."/>
            <person name="Sako Y."/>
            <person name="Nakamura R."/>
        </authorList>
    </citation>
    <scope>NUCLEOTIDE SEQUENCE [LARGE SCALE GENOMIC DNA]</scope>
    <source>
        <strain evidence="2">110S</strain>
    </source>
</reference>
<dbReference type="InParanoid" id="A0A0M9UBJ6"/>
<dbReference type="EMBL" id="BBZA01000015">
    <property type="protein sequence ID" value="GAP61840.1"/>
    <property type="molecule type" value="Genomic_DNA"/>
</dbReference>
<gene>
    <name evidence="1" type="ORF">ARMA_0263</name>
</gene>
<evidence type="ECO:0000313" key="1">
    <source>
        <dbReference type="EMBL" id="GAP61840.1"/>
    </source>
</evidence>
<name>A0A0M9UBJ6_9CHLR</name>
<comment type="caution">
    <text evidence="1">The sequence shown here is derived from an EMBL/GenBank/DDBJ whole genome shotgun (WGS) entry which is preliminary data.</text>
</comment>
<evidence type="ECO:0000313" key="2">
    <source>
        <dbReference type="Proteomes" id="UP000037784"/>
    </source>
</evidence>
<accession>A0A0M9UBJ6</accession>
<dbReference type="AlphaFoldDB" id="A0A0M9UBJ6"/>
<protein>
    <submittedName>
        <fullName evidence="1">Uncharacterized protein</fullName>
    </submittedName>
</protein>
<sequence length="49" mass="5931">MQFSQTLYTEKSILSRVNFRFSKLNFEETQKYPVWNCGNRKGETKRIIL</sequence>
<keyword evidence="2" id="KW-1185">Reference proteome</keyword>
<organism evidence="1 2">
    <name type="scientific">Ardenticatena maritima</name>
    <dbReference type="NCBI Taxonomy" id="872965"/>
    <lineage>
        <taxon>Bacteria</taxon>
        <taxon>Bacillati</taxon>
        <taxon>Chloroflexota</taxon>
        <taxon>Ardenticatenia</taxon>
        <taxon>Ardenticatenales</taxon>
        <taxon>Ardenticatenaceae</taxon>
        <taxon>Ardenticatena</taxon>
    </lineage>
</organism>
<reference evidence="1 2" key="1">
    <citation type="journal article" date="2015" name="Genome Announc.">
        <title>Draft Genome Sequence of a Heterotrophic Facultative Anaerobic Thermophilic Bacterium, Ardenticatena maritima Strain 110ST.</title>
        <authorList>
            <person name="Kawaichi S."/>
            <person name="Yoshida T."/>
            <person name="Sako Y."/>
            <person name="Nakamura R."/>
        </authorList>
    </citation>
    <scope>NUCLEOTIDE SEQUENCE [LARGE SCALE GENOMIC DNA]</scope>
    <source>
        <strain evidence="1 2">110S</strain>
    </source>
</reference>
<proteinExistence type="predicted"/>